<dbReference type="PANTHER" id="PTHR31072:SF91">
    <property type="entry name" value="TRANSCRIPTION FACTOR TCP6"/>
    <property type="match status" value="1"/>
</dbReference>
<dbReference type="GO" id="GO:0043565">
    <property type="term" value="F:sequence-specific DNA binding"/>
    <property type="evidence" value="ECO:0007669"/>
    <property type="project" value="TreeGrafter"/>
</dbReference>
<dbReference type="STRING" id="1590841.A0A2R6P7H5"/>
<keyword evidence="9" id="KW-1185">Reference proteome</keyword>
<dbReference type="EMBL" id="NKQK01000028">
    <property type="protein sequence ID" value="PSR86574.1"/>
    <property type="molecule type" value="Genomic_DNA"/>
</dbReference>
<dbReference type="GO" id="GO:0003700">
    <property type="term" value="F:DNA-binding transcription factor activity"/>
    <property type="evidence" value="ECO:0007669"/>
    <property type="project" value="InterPro"/>
</dbReference>
<evidence type="ECO:0000256" key="2">
    <source>
        <dbReference type="ARBA" id="ARBA00023015"/>
    </source>
</evidence>
<evidence type="ECO:0000256" key="4">
    <source>
        <dbReference type="ARBA" id="ARBA00023163"/>
    </source>
</evidence>
<reference evidence="8 9" key="1">
    <citation type="submission" date="2017-07" db="EMBL/GenBank/DDBJ databases">
        <title>An improved, manually edited Actinidia chinensis var. chinensis (kiwifruit) genome highlights the challenges associated with draft genomes and gene prediction in plants.</title>
        <authorList>
            <person name="Pilkington S."/>
            <person name="Crowhurst R."/>
            <person name="Hilario E."/>
            <person name="Nardozza S."/>
            <person name="Fraser L."/>
            <person name="Peng Y."/>
            <person name="Gunaseelan K."/>
            <person name="Simpson R."/>
            <person name="Tahir J."/>
            <person name="Deroles S."/>
            <person name="Templeton K."/>
            <person name="Luo Z."/>
            <person name="Davy M."/>
            <person name="Cheng C."/>
            <person name="Mcneilage M."/>
            <person name="Scaglione D."/>
            <person name="Liu Y."/>
            <person name="Zhang Q."/>
            <person name="Datson P."/>
            <person name="De Silva N."/>
            <person name="Gardiner S."/>
            <person name="Bassett H."/>
            <person name="Chagne D."/>
            <person name="Mccallum J."/>
            <person name="Dzierzon H."/>
            <person name="Deng C."/>
            <person name="Wang Y.-Y."/>
            <person name="Barron N."/>
            <person name="Manako K."/>
            <person name="Bowen J."/>
            <person name="Foster T."/>
            <person name="Erridge Z."/>
            <person name="Tiffin H."/>
            <person name="Waite C."/>
            <person name="Davies K."/>
            <person name="Grierson E."/>
            <person name="Laing W."/>
            <person name="Kirk R."/>
            <person name="Chen X."/>
            <person name="Wood M."/>
            <person name="Montefiori M."/>
            <person name="Brummell D."/>
            <person name="Schwinn K."/>
            <person name="Catanach A."/>
            <person name="Fullerton C."/>
            <person name="Li D."/>
            <person name="Meiyalaghan S."/>
            <person name="Nieuwenhuizen N."/>
            <person name="Read N."/>
            <person name="Prakash R."/>
            <person name="Hunter D."/>
            <person name="Zhang H."/>
            <person name="Mckenzie M."/>
            <person name="Knabel M."/>
            <person name="Harris A."/>
            <person name="Allan A."/>
            <person name="Chen A."/>
            <person name="Janssen B."/>
            <person name="Plunkett B."/>
            <person name="Dwamena C."/>
            <person name="Voogd C."/>
            <person name="Leif D."/>
            <person name="Lafferty D."/>
            <person name="Souleyre E."/>
            <person name="Varkonyi-Gasic E."/>
            <person name="Gambi F."/>
            <person name="Hanley J."/>
            <person name="Yao J.-L."/>
            <person name="Cheung J."/>
            <person name="David K."/>
            <person name="Warren B."/>
            <person name="Marsh K."/>
            <person name="Snowden K."/>
            <person name="Lin-Wang K."/>
            <person name="Brian L."/>
            <person name="Martinez-Sanchez M."/>
            <person name="Wang M."/>
            <person name="Ileperuma N."/>
            <person name="Macnee N."/>
            <person name="Campin R."/>
            <person name="Mcatee P."/>
            <person name="Drummond R."/>
            <person name="Espley R."/>
            <person name="Ireland H."/>
            <person name="Wu R."/>
            <person name="Atkinson R."/>
            <person name="Karunairetnam S."/>
            <person name="Bulley S."/>
            <person name="Chunkath S."/>
            <person name="Hanley Z."/>
            <person name="Storey R."/>
            <person name="Thrimawithana A."/>
            <person name="Thomson S."/>
            <person name="David C."/>
            <person name="Testolin R."/>
        </authorList>
    </citation>
    <scope>NUCLEOTIDE SEQUENCE [LARGE SCALE GENOMIC DNA]</scope>
    <source>
        <strain evidence="9">cv. Red5</strain>
        <tissue evidence="8">Young leaf</tissue>
    </source>
</reference>
<dbReference type="OMA" id="TRNHHSR"/>
<keyword evidence="4" id="KW-0804">Transcription</keyword>
<comment type="caution">
    <text evidence="8">The sequence shown here is derived from an EMBL/GenBank/DDBJ whole genome shotgun (WGS) entry which is preliminary data.</text>
</comment>
<name>A0A2R6P7H5_ACTCC</name>
<feature type="domain" description="TCP" evidence="7">
    <location>
        <begin position="49"/>
        <end position="103"/>
    </location>
</feature>
<dbReference type="Gramene" id="PSR86574">
    <property type="protein sequence ID" value="PSR86574"/>
    <property type="gene ID" value="CEY00_Acc32197"/>
</dbReference>
<comment type="subcellular location">
    <subcellularLocation>
        <location evidence="1">Nucleus</location>
    </subcellularLocation>
</comment>
<feature type="compositionally biased region" description="Low complexity" evidence="6">
    <location>
        <begin position="25"/>
        <end position="38"/>
    </location>
</feature>
<gene>
    <name evidence="8" type="ORF">CEY00_Acc32197</name>
</gene>
<proteinExistence type="predicted"/>
<protein>
    <submittedName>
        <fullName evidence="8">Transcription factor like</fullName>
    </submittedName>
</protein>
<accession>A0A2R6P7H5</accession>
<evidence type="ECO:0000313" key="8">
    <source>
        <dbReference type="EMBL" id="PSR86574.1"/>
    </source>
</evidence>
<evidence type="ECO:0000256" key="6">
    <source>
        <dbReference type="SAM" id="MobiDB-lite"/>
    </source>
</evidence>
<evidence type="ECO:0000256" key="5">
    <source>
        <dbReference type="ARBA" id="ARBA00023242"/>
    </source>
</evidence>
<dbReference type="OrthoDB" id="1911901at2759"/>
<keyword evidence="2" id="KW-0805">Transcription regulation</keyword>
<dbReference type="InParanoid" id="A0A2R6P7H5"/>
<feature type="compositionally biased region" description="Polar residues" evidence="6">
    <location>
        <begin position="1"/>
        <end position="10"/>
    </location>
</feature>
<dbReference type="InterPro" id="IPR005333">
    <property type="entry name" value="Transcription_factor_TCP"/>
</dbReference>
<keyword evidence="3" id="KW-0238">DNA-binding</keyword>
<dbReference type="Proteomes" id="UP000241394">
    <property type="component" value="Chromosome LG28"/>
</dbReference>
<organism evidence="8 9">
    <name type="scientific">Actinidia chinensis var. chinensis</name>
    <name type="common">Chinese soft-hair kiwi</name>
    <dbReference type="NCBI Taxonomy" id="1590841"/>
    <lineage>
        <taxon>Eukaryota</taxon>
        <taxon>Viridiplantae</taxon>
        <taxon>Streptophyta</taxon>
        <taxon>Embryophyta</taxon>
        <taxon>Tracheophyta</taxon>
        <taxon>Spermatophyta</taxon>
        <taxon>Magnoliopsida</taxon>
        <taxon>eudicotyledons</taxon>
        <taxon>Gunneridae</taxon>
        <taxon>Pentapetalae</taxon>
        <taxon>asterids</taxon>
        <taxon>Ericales</taxon>
        <taxon>Actinidiaceae</taxon>
        <taxon>Actinidia</taxon>
    </lineage>
</organism>
<sequence length="163" mass="17826">MESQPVSSNAPPQPSPPTSQLNRVSTSTSQLSPDSSTTRNHHSRSPPPMKQHHKTVEGKGRRVRVPPLSAARIFQLTRELGHRTDGQTIEWLLRHVNPSHLPPSSSADPATLTTTAPENSALPELDLFPAEGTFSNLSFTSLLMQAENAAEESARQRRRPNAT</sequence>
<dbReference type="GO" id="GO:0005634">
    <property type="term" value="C:nucleus"/>
    <property type="evidence" value="ECO:0007669"/>
    <property type="project" value="UniProtKB-SubCell"/>
</dbReference>
<feature type="region of interest" description="Disordered" evidence="6">
    <location>
        <begin position="1"/>
        <end position="66"/>
    </location>
</feature>
<evidence type="ECO:0000259" key="7">
    <source>
        <dbReference type="PROSITE" id="PS51369"/>
    </source>
</evidence>
<dbReference type="PROSITE" id="PS51369">
    <property type="entry name" value="TCP"/>
    <property type="match status" value="1"/>
</dbReference>
<dbReference type="AlphaFoldDB" id="A0A2R6P7H5"/>
<evidence type="ECO:0000256" key="3">
    <source>
        <dbReference type="ARBA" id="ARBA00023125"/>
    </source>
</evidence>
<evidence type="ECO:0000313" key="9">
    <source>
        <dbReference type="Proteomes" id="UP000241394"/>
    </source>
</evidence>
<dbReference type="InterPro" id="IPR017887">
    <property type="entry name" value="TF_TCP_subgr"/>
</dbReference>
<keyword evidence="5" id="KW-0539">Nucleus</keyword>
<evidence type="ECO:0000256" key="1">
    <source>
        <dbReference type="ARBA" id="ARBA00004123"/>
    </source>
</evidence>
<dbReference type="PANTHER" id="PTHR31072">
    <property type="entry name" value="TRANSCRIPTION FACTOR TCP4-RELATED"/>
    <property type="match status" value="1"/>
</dbReference>
<dbReference type="Pfam" id="PF03634">
    <property type="entry name" value="TCP"/>
    <property type="match status" value="1"/>
</dbReference>
<reference evidence="9" key="2">
    <citation type="journal article" date="2018" name="BMC Genomics">
        <title>A manually annotated Actinidia chinensis var. chinensis (kiwifruit) genome highlights the challenges associated with draft genomes and gene prediction in plants.</title>
        <authorList>
            <person name="Pilkington S.M."/>
            <person name="Crowhurst R."/>
            <person name="Hilario E."/>
            <person name="Nardozza S."/>
            <person name="Fraser L."/>
            <person name="Peng Y."/>
            <person name="Gunaseelan K."/>
            <person name="Simpson R."/>
            <person name="Tahir J."/>
            <person name="Deroles S.C."/>
            <person name="Templeton K."/>
            <person name="Luo Z."/>
            <person name="Davy M."/>
            <person name="Cheng C."/>
            <person name="McNeilage M."/>
            <person name="Scaglione D."/>
            <person name="Liu Y."/>
            <person name="Zhang Q."/>
            <person name="Datson P."/>
            <person name="De Silva N."/>
            <person name="Gardiner S.E."/>
            <person name="Bassett H."/>
            <person name="Chagne D."/>
            <person name="McCallum J."/>
            <person name="Dzierzon H."/>
            <person name="Deng C."/>
            <person name="Wang Y.Y."/>
            <person name="Barron L."/>
            <person name="Manako K."/>
            <person name="Bowen J."/>
            <person name="Foster T.M."/>
            <person name="Erridge Z.A."/>
            <person name="Tiffin H."/>
            <person name="Waite C.N."/>
            <person name="Davies K.M."/>
            <person name="Grierson E.P."/>
            <person name="Laing W.A."/>
            <person name="Kirk R."/>
            <person name="Chen X."/>
            <person name="Wood M."/>
            <person name="Montefiori M."/>
            <person name="Brummell D.A."/>
            <person name="Schwinn K.E."/>
            <person name="Catanach A."/>
            <person name="Fullerton C."/>
            <person name="Li D."/>
            <person name="Meiyalaghan S."/>
            <person name="Nieuwenhuizen N."/>
            <person name="Read N."/>
            <person name="Prakash R."/>
            <person name="Hunter D."/>
            <person name="Zhang H."/>
            <person name="McKenzie M."/>
            <person name="Knabel M."/>
            <person name="Harris A."/>
            <person name="Allan A.C."/>
            <person name="Gleave A."/>
            <person name="Chen A."/>
            <person name="Janssen B.J."/>
            <person name="Plunkett B."/>
            <person name="Ampomah-Dwamena C."/>
            <person name="Voogd C."/>
            <person name="Leif D."/>
            <person name="Lafferty D."/>
            <person name="Souleyre E.J.F."/>
            <person name="Varkonyi-Gasic E."/>
            <person name="Gambi F."/>
            <person name="Hanley J."/>
            <person name="Yao J.L."/>
            <person name="Cheung J."/>
            <person name="David K.M."/>
            <person name="Warren B."/>
            <person name="Marsh K."/>
            <person name="Snowden K.C."/>
            <person name="Lin-Wang K."/>
            <person name="Brian L."/>
            <person name="Martinez-Sanchez M."/>
            <person name="Wang M."/>
            <person name="Ileperuma N."/>
            <person name="Macnee N."/>
            <person name="Campin R."/>
            <person name="McAtee P."/>
            <person name="Drummond R.S.M."/>
            <person name="Espley R.V."/>
            <person name="Ireland H.S."/>
            <person name="Wu R."/>
            <person name="Atkinson R.G."/>
            <person name="Karunairetnam S."/>
            <person name="Bulley S."/>
            <person name="Chunkath S."/>
            <person name="Hanley Z."/>
            <person name="Storey R."/>
            <person name="Thrimawithana A.H."/>
            <person name="Thomson S."/>
            <person name="David C."/>
            <person name="Testolin R."/>
            <person name="Huang H."/>
            <person name="Hellens R.P."/>
            <person name="Schaffer R.J."/>
        </authorList>
    </citation>
    <scope>NUCLEOTIDE SEQUENCE [LARGE SCALE GENOMIC DNA]</scope>
    <source>
        <strain evidence="9">cv. Red5</strain>
    </source>
</reference>